<comment type="caution">
    <text evidence="1">The sequence shown here is derived from an EMBL/GenBank/DDBJ whole genome shotgun (WGS) entry which is preliminary data.</text>
</comment>
<name>A0A9J6FN08_HAELO</name>
<dbReference type="EMBL" id="JABSTR010000002">
    <property type="protein sequence ID" value="KAH9364251.1"/>
    <property type="molecule type" value="Genomic_DNA"/>
</dbReference>
<dbReference type="VEuPathDB" id="VectorBase:HLOH_062476"/>
<dbReference type="OrthoDB" id="10585276at2759"/>
<evidence type="ECO:0000313" key="2">
    <source>
        <dbReference type="Proteomes" id="UP000821853"/>
    </source>
</evidence>
<proteinExistence type="predicted"/>
<reference evidence="1 2" key="1">
    <citation type="journal article" date="2020" name="Cell">
        <title>Large-Scale Comparative Analyses of Tick Genomes Elucidate Their Genetic Diversity and Vector Capacities.</title>
        <authorList>
            <consortium name="Tick Genome and Microbiome Consortium (TIGMIC)"/>
            <person name="Jia N."/>
            <person name="Wang J."/>
            <person name="Shi W."/>
            <person name="Du L."/>
            <person name="Sun Y."/>
            <person name="Zhan W."/>
            <person name="Jiang J.F."/>
            <person name="Wang Q."/>
            <person name="Zhang B."/>
            <person name="Ji P."/>
            <person name="Bell-Sakyi L."/>
            <person name="Cui X.M."/>
            <person name="Yuan T.T."/>
            <person name="Jiang B.G."/>
            <person name="Yang W.F."/>
            <person name="Lam T.T."/>
            <person name="Chang Q.C."/>
            <person name="Ding S.J."/>
            <person name="Wang X.J."/>
            <person name="Zhu J.G."/>
            <person name="Ruan X.D."/>
            <person name="Zhao L."/>
            <person name="Wei J.T."/>
            <person name="Ye R.Z."/>
            <person name="Que T.C."/>
            <person name="Du C.H."/>
            <person name="Zhou Y.H."/>
            <person name="Cheng J.X."/>
            <person name="Dai P.F."/>
            <person name="Guo W.B."/>
            <person name="Han X.H."/>
            <person name="Huang E.J."/>
            <person name="Li L.F."/>
            <person name="Wei W."/>
            <person name="Gao Y.C."/>
            <person name="Liu J.Z."/>
            <person name="Shao H.Z."/>
            <person name="Wang X."/>
            <person name="Wang C.C."/>
            <person name="Yang T.C."/>
            <person name="Huo Q.B."/>
            <person name="Li W."/>
            <person name="Chen H.Y."/>
            <person name="Chen S.E."/>
            <person name="Zhou L.G."/>
            <person name="Ni X.B."/>
            <person name="Tian J.H."/>
            <person name="Sheng Y."/>
            <person name="Liu T."/>
            <person name="Pan Y.S."/>
            <person name="Xia L.Y."/>
            <person name="Li J."/>
            <person name="Zhao F."/>
            <person name="Cao W.C."/>
        </authorList>
    </citation>
    <scope>NUCLEOTIDE SEQUENCE [LARGE SCALE GENOMIC DNA]</scope>
    <source>
        <strain evidence="1">HaeL-2018</strain>
    </source>
</reference>
<evidence type="ECO:0000313" key="1">
    <source>
        <dbReference type="EMBL" id="KAH9364251.1"/>
    </source>
</evidence>
<gene>
    <name evidence="1" type="ORF">HPB48_019418</name>
</gene>
<protein>
    <submittedName>
        <fullName evidence="1">Uncharacterized protein</fullName>
    </submittedName>
</protein>
<accession>A0A9J6FN08</accession>
<organism evidence="1 2">
    <name type="scientific">Haemaphysalis longicornis</name>
    <name type="common">Bush tick</name>
    <dbReference type="NCBI Taxonomy" id="44386"/>
    <lineage>
        <taxon>Eukaryota</taxon>
        <taxon>Metazoa</taxon>
        <taxon>Ecdysozoa</taxon>
        <taxon>Arthropoda</taxon>
        <taxon>Chelicerata</taxon>
        <taxon>Arachnida</taxon>
        <taxon>Acari</taxon>
        <taxon>Parasitiformes</taxon>
        <taxon>Ixodida</taxon>
        <taxon>Ixodoidea</taxon>
        <taxon>Ixodidae</taxon>
        <taxon>Haemaphysalinae</taxon>
        <taxon>Haemaphysalis</taxon>
    </lineage>
</organism>
<dbReference type="AlphaFoldDB" id="A0A9J6FN08"/>
<dbReference type="Proteomes" id="UP000821853">
    <property type="component" value="Chromosome 10"/>
</dbReference>
<keyword evidence="2" id="KW-1185">Reference proteome</keyword>
<sequence>MLQQYQRLSLPKAGRRVLSELGINTPGYNGPLLEPLPRHTQGRIQARPLPRNMHPEHHSGRRKARAGAMSWQYSQDADGVFTDAVAYPSYPAFALAVSPAREGTTITASIKTRSPAEAEEAAIPLVISSTRPAGTSRPERCTLRPAQYYSATLRSDRSRSYGLQTIWECEGTRRPTTFAREMILRTRSEDAAS</sequence>